<proteinExistence type="predicted"/>
<accession>A0ABP8SKQ4</accession>
<evidence type="ECO:0000259" key="1">
    <source>
        <dbReference type="PROSITE" id="PS50943"/>
    </source>
</evidence>
<dbReference type="SMART" id="SM00530">
    <property type="entry name" value="HTH_XRE"/>
    <property type="match status" value="1"/>
</dbReference>
<dbReference type="EMBL" id="BAABGU010000012">
    <property type="protein sequence ID" value="GAA4569325.1"/>
    <property type="molecule type" value="Genomic_DNA"/>
</dbReference>
<gene>
    <name evidence="2" type="ORF">GCM10023176_25640</name>
</gene>
<dbReference type="SUPFAM" id="SSF47413">
    <property type="entry name" value="lambda repressor-like DNA-binding domains"/>
    <property type="match status" value="1"/>
</dbReference>
<feature type="domain" description="HTH cro/C1-type" evidence="1">
    <location>
        <begin position="54"/>
        <end position="109"/>
    </location>
</feature>
<reference evidence="3" key="1">
    <citation type="journal article" date="2019" name="Int. J. Syst. Evol. Microbiol.">
        <title>The Global Catalogue of Microorganisms (GCM) 10K type strain sequencing project: providing services to taxonomists for standard genome sequencing and annotation.</title>
        <authorList>
            <consortium name="The Broad Institute Genomics Platform"/>
            <consortium name="The Broad Institute Genome Sequencing Center for Infectious Disease"/>
            <person name="Wu L."/>
            <person name="Ma J."/>
        </authorList>
    </citation>
    <scope>NUCLEOTIDE SEQUENCE [LARGE SCALE GENOMIC DNA]</scope>
    <source>
        <strain evidence="3">JCM 3175</strain>
    </source>
</reference>
<dbReference type="Pfam" id="PF01381">
    <property type="entry name" value="HTH_3"/>
    <property type="match status" value="1"/>
</dbReference>
<dbReference type="Proteomes" id="UP001500307">
    <property type="component" value="Unassembled WGS sequence"/>
</dbReference>
<name>A0ABP8SKQ4_9ACTN</name>
<dbReference type="RefSeq" id="WP_346119268.1">
    <property type="nucleotide sequence ID" value="NZ_BAABGU010000012.1"/>
</dbReference>
<dbReference type="CDD" id="cd00093">
    <property type="entry name" value="HTH_XRE"/>
    <property type="match status" value="1"/>
</dbReference>
<evidence type="ECO:0000313" key="3">
    <source>
        <dbReference type="Proteomes" id="UP001500307"/>
    </source>
</evidence>
<dbReference type="PROSITE" id="PS50943">
    <property type="entry name" value="HTH_CROC1"/>
    <property type="match status" value="1"/>
</dbReference>
<evidence type="ECO:0000313" key="2">
    <source>
        <dbReference type="EMBL" id="GAA4569325.1"/>
    </source>
</evidence>
<dbReference type="InterPro" id="IPR001387">
    <property type="entry name" value="Cro/C1-type_HTH"/>
</dbReference>
<dbReference type="Gene3D" id="1.10.260.40">
    <property type="entry name" value="lambda repressor-like DNA-binding domains"/>
    <property type="match status" value="1"/>
</dbReference>
<comment type="caution">
    <text evidence="2">The sequence shown here is derived from an EMBL/GenBank/DDBJ whole genome shotgun (WGS) entry which is preliminary data.</text>
</comment>
<dbReference type="InterPro" id="IPR010982">
    <property type="entry name" value="Lambda_DNA-bd_dom_sf"/>
</dbReference>
<organism evidence="2 3">
    <name type="scientific">Micromonospora coerulea</name>
    <dbReference type="NCBI Taxonomy" id="47856"/>
    <lineage>
        <taxon>Bacteria</taxon>
        <taxon>Bacillati</taxon>
        <taxon>Actinomycetota</taxon>
        <taxon>Actinomycetes</taxon>
        <taxon>Micromonosporales</taxon>
        <taxon>Micromonosporaceae</taxon>
        <taxon>Micromonospora</taxon>
    </lineage>
</organism>
<protein>
    <recommendedName>
        <fullName evidence="1">HTH cro/C1-type domain-containing protein</fullName>
    </recommendedName>
</protein>
<sequence>MTNAITKPNPGILFVEDDDYDELGEVLAEAASRSPGFKAAYEDAAIRTSVLRQLIKVRKDLKISQKSVAERMQTTQSAVSDLENGNVDPHLSTLQRYARALTVRLVVGIDMPHDSPWCDARFYSRLPGATRLKEVRTSGSVSSNARNWRSSTPAAPVAHLDSSGTLLVGAR</sequence>
<keyword evidence="3" id="KW-1185">Reference proteome</keyword>